<comment type="caution">
    <text evidence="2">The sequence shown here is derived from an EMBL/GenBank/DDBJ whole genome shotgun (WGS) entry which is preliminary data.</text>
</comment>
<feature type="non-terminal residue" evidence="2">
    <location>
        <position position="25"/>
    </location>
</feature>
<dbReference type="KEGG" id="tng:GSTEN00004586G001"/>
<proteinExistence type="predicted"/>
<reference evidence="2" key="2">
    <citation type="submission" date="2004-02" db="EMBL/GenBank/DDBJ databases">
        <authorList>
            <consortium name="Genoscope"/>
            <consortium name="Whitehead Institute Centre for Genome Research"/>
        </authorList>
    </citation>
    <scope>NUCLEOTIDE SEQUENCE</scope>
</reference>
<evidence type="ECO:0000313" key="2">
    <source>
        <dbReference type="EMBL" id="CAF90340.1"/>
    </source>
</evidence>
<sequence length="25" mass="2924">MTLTRGSFSYSSGEEYHGEWKEGER</sequence>
<accession>Q4T9U2</accession>
<protein>
    <submittedName>
        <fullName evidence="2">(spotted green pufferfish) hypothetical protein</fullName>
    </submittedName>
</protein>
<feature type="compositionally biased region" description="Polar residues" evidence="1">
    <location>
        <begin position="1"/>
        <end position="12"/>
    </location>
</feature>
<evidence type="ECO:0000256" key="1">
    <source>
        <dbReference type="SAM" id="MobiDB-lite"/>
    </source>
</evidence>
<dbReference type="AlphaFoldDB" id="Q4T9U2"/>
<feature type="region of interest" description="Disordered" evidence="1">
    <location>
        <begin position="1"/>
        <end position="25"/>
    </location>
</feature>
<dbReference type="EMBL" id="CAAE01007496">
    <property type="protein sequence ID" value="CAF90340.1"/>
    <property type="molecule type" value="Genomic_DNA"/>
</dbReference>
<reference evidence="2" key="1">
    <citation type="journal article" date="2004" name="Nature">
        <title>Genome duplication in the teleost fish Tetraodon nigroviridis reveals the early vertebrate proto-karyotype.</title>
        <authorList>
            <person name="Jaillon O."/>
            <person name="Aury J.-M."/>
            <person name="Brunet F."/>
            <person name="Petit J.-L."/>
            <person name="Stange-Thomann N."/>
            <person name="Mauceli E."/>
            <person name="Bouneau L."/>
            <person name="Fischer C."/>
            <person name="Ozouf-Costaz C."/>
            <person name="Bernot A."/>
            <person name="Nicaud S."/>
            <person name="Jaffe D."/>
            <person name="Fisher S."/>
            <person name="Lutfalla G."/>
            <person name="Dossat C."/>
            <person name="Segurens B."/>
            <person name="Dasilva C."/>
            <person name="Salanoubat M."/>
            <person name="Levy M."/>
            <person name="Boudet N."/>
            <person name="Castellano S."/>
            <person name="Anthouard V."/>
            <person name="Jubin C."/>
            <person name="Castelli V."/>
            <person name="Katinka M."/>
            <person name="Vacherie B."/>
            <person name="Biemont C."/>
            <person name="Skalli Z."/>
            <person name="Cattolico L."/>
            <person name="Poulain J."/>
            <person name="De Berardinis V."/>
            <person name="Cruaud C."/>
            <person name="Duprat S."/>
            <person name="Brottier P."/>
            <person name="Coutanceau J.-P."/>
            <person name="Gouzy J."/>
            <person name="Parra G."/>
            <person name="Lardier G."/>
            <person name="Chapple C."/>
            <person name="McKernan K.J."/>
            <person name="McEwan P."/>
            <person name="Bosak S."/>
            <person name="Kellis M."/>
            <person name="Volff J.-N."/>
            <person name="Guigo R."/>
            <person name="Zody M.C."/>
            <person name="Mesirov J."/>
            <person name="Lindblad-Toh K."/>
            <person name="Birren B."/>
            <person name="Nusbaum C."/>
            <person name="Kahn D."/>
            <person name="Robinson-Rechavi M."/>
            <person name="Laudet V."/>
            <person name="Schachter V."/>
            <person name="Quetier F."/>
            <person name="Saurin W."/>
            <person name="Scarpelli C."/>
            <person name="Wincker P."/>
            <person name="Lander E.S."/>
            <person name="Weissenbach J."/>
            <person name="Roest Crollius H."/>
        </authorList>
    </citation>
    <scope>NUCLEOTIDE SEQUENCE [LARGE SCALE GENOMIC DNA]</scope>
</reference>
<organism evidence="2">
    <name type="scientific">Tetraodon nigroviridis</name>
    <name type="common">Spotted green pufferfish</name>
    <name type="synonym">Chelonodon nigroviridis</name>
    <dbReference type="NCBI Taxonomy" id="99883"/>
    <lineage>
        <taxon>Eukaryota</taxon>
        <taxon>Metazoa</taxon>
        <taxon>Chordata</taxon>
        <taxon>Craniata</taxon>
        <taxon>Vertebrata</taxon>
        <taxon>Euteleostomi</taxon>
        <taxon>Actinopterygii</taxon>
        <taxon>Neopterygii</taxon>
        <taxon>Teleostei</taxon>
        <taxon>Neoteleostei</taxon>
        <taxon>Acanthomorphata</taxon>
        <taxon>Eupercaria</taxon>
        <taxon>Tetraodontiformes</taxon>
        <taxon>Tetradontoidea</taxon>
        <taxon>Tetraodontidae</taxon>
        <taxon>Tetraodon</taxon>
    </lineage>
</organism>
<gene>
    <name evidence="2" type="ORF">GSTENG00004586001</name>
</gene>
<name>Q4T9U2_TETNG</name>
<feature type="compositionally biased region" description="Basic and acidic residues" evidence="1">
    <location>
        <begin position="14"/>
        <end position="25"/>
    </location>
</feature>